<keyword evidence="2" id="KW-0963">Cytoplasm</keyword>
<evidence type="ECO:0000313" key="12">
    <source>
        <dbReference type="EMBL" id="JAR99292.1"/>
    </source>
</evidence>
<protein>
    <recommendedName>
        <fullName evidence="7">UBX domain-containing protein 11</fullName>
    </recommendedName>
    <alternativeName>
        <fullName evidence="9">Socius</fullName>
    </alternativeName>
    <alternativeName>
        <fullName evidence="8">UBX domain-containing protein 5</fullName>
    </alternativeName>
</protein>
<dbReference type="EMBL" id="GEMB01003965">
    <property type="protein sequence ID" value="JAR99292.1"/>
    <property type="molecule type" value="Transcribed_RNA"/>
</dbReference>
<dbReference type="InterPro" id="IPR036241">
    <property type="entry name" value="NSFL1C_SEP_dom_sf"/>
</dbReference>
<dbReference type="SUPFAM" id="SSF102848">
    <property type="entry name" value="NSFL1 (p97 ATPase) cofactor p47, SEP domain"/>
    <property type="match status" value="1"/>
</dbReference>
<dbReference type="InterPro" id="IPR012989">
    <property type="entry name" value="SEP_domain"/>
</dbReference>
<feature type="region of interest" description="Disordered" evidence="10">
    <location>
        <begin position="142"/>
        <end position="237"/>
    </location>
</feature>
<comment type="subcellular location">
    <subcellularLocation>
        <location evidence="1">Cytoplasm</location>
        <location evidence="1">Cytoskeleton</location>
    </subcellularLocation>
</comment>
<proteinExistence type="predicted"/>
<evidence type="ECO:0000256" key="9">
    <source>
        <dbReference type="ARBA" id="ARBA00081109"/>
    </source>
</evidence>
<sequence>NGRDFFADYGLVWVGEAGCQDECGENACNASDGIRMTHTSRTFSPNFQKVFSSIDELNIMATEPQIIHTKSGATFKQCDLLHLNLYSDGMQLENDPFREYSSESVQEFFNDIEDGYYPSELKGSFPNGVVFKVVDKRNQTYNESQGFTGKGQKLGGRSKSSTQEKCEQDSENGRQNIRKKPKKIYMYETKVQVVSHKPDQNKAEGDAANEGQDENKAGPSNNLKNRKPSNMGDGKVN</sequence>
<evidence type="ECO:0000259" key="11">
    <source>
        <dbReference type="PROSITE" id="PS51399"/>
    </source>
</evidence>
<feature type="compositionally biased region" description="Basic and acidic residues" evidence="10">
    <location>
        <begin position="196"/>
        <end position="205"/>
    </location>
</feature>
<dbReference type="GO" id="GO:0043130">
    <property type="term" value="F:ubiquitin binding"/>
    <property type="evidence" value="ECO:0007669"/>
    <property type="project" value="TreeGrafter"/>
</dbReference>
<organism evidence="12">
    <name type="scientific">Triatoma infestans</name>
    <name type="common">Assassin bug</name>
    <dbReference type="NCBI Taxonomy" id="30076"/>
    <lineage>
        <taxon>Eukaryota</taxon>
        <taxon>Metazoa</taxon>
        <taxon>Ecdysozoa</taxon>
        <taxon>Arthropoda</taxon>
        <taxon>Hexapoda</taxon>
        <taxon>Insecta</taxon>
        <taxon>Pterygota</taxon>
        <taxon>Neoptera</taxon>
        <taxon>Paraneoptera</taxon>
        <taxon>Hemiptera</taxon>
        <taxon>Heteroptera</taxon>
        <taxon>Panheteroptera</taxon>
        <taxon>Cimicomorpha</taxon>
        <taxon>Reduviidae</taxon>
        <taxon>Triatominae</taxon>
        <taxon>Triatoma</taxon>
    </lineage>
</organism>
<accession>A0A170XW61</accession>
<dbReference type="GO" id="GO:0043161">
    <property type="term" value="P:proteasome-mediated ubiquitin-dependent protein catabolic process"/>
    <property type="evidence" value="ECO:0007669"/>
    <property type="project" value="TreeGrafter"/>
</dbReference>
<dbReference type="PROSITE" id="PS51399">
    <property type="entry name" value="SEP"/>
    <property type="match status" value="1"/>
</dbReference>
<feature type="compositionally biased region" description="Basic and acidic residues" evidence="10">
    <location>
        <begin position="162"/>
        <end position="172"/>
    </location>
</feature>
<dbReference type="Pfam" id="PF08059">
    <property type="entry name" value="SEP"/>
    <property type="match status" value="1"/>
</dbReference>
<evidence type="ECO:0000256" key="6">
    <source>
        <dbReference type="ARBA" id="ARBA00062345"/>
    </source>
</evidence>
<dbReference type="SMART" id="SM00553">
    <property type="entry name" value="SEP"/>
    <property type="match status" value="1"/>
</dbReference>
<name>A0A170XW61_TRIIF</name>
<evidence type="ECO:0000256" key="1">
    <source>
        <dbReference type="ARBA" id="ARBA00004245"/>
    </source>
</evidence>
<dbReference type="PANTHER" id="PTHR23333">
    <property type="entry name" value="UBX DOMAIN CONTAINING PROTEIN"/>
    <property type="match status" value="1"/>
</dbReference>
<feature type="non-terminal residue" evidence="12">
    <location>
        <position position="1"/>
    </location>
</feature>
<feature type="domain" description="SEP" evidence="11">
    <location>
        <begin position="78"/>
        <end position="142"/>
    </location>
</feature>
<reference evidence="12" key="2">
    <citation type="journal article" date="2017" name="J. Med. Entomol.">
        <title>Transcriptome Analysis of the Triatoma infestans (Hemiptera: Reduviidae) Integument.</title>
        <authorList>
            <person name="Calderon-Fernandez G.M."/>
            <person name="Moriconi D.E."/>
            <person name="Dulbecco A.B."/>
            <person name="Juarez M.P."/>
        </authorList>
    </citation>
    <scope>NUCLEOTIDE SEQUENCE</scope>
    <source>
        <strain evidence="12">Int1</strain>
        <tissue evidence="12">Integument</tissue>
    </source>
</reference>
<evidence type="ECO:0000256" key="10">
    <source>
        <dbReference type="SAM" id="MobiDB-lite"/>
    </source>
</evidence>
<dbReference type="FunFam" id="3.30.420.210:FF:000003">
    <property type="entry name" value="UBX domain protein 11"/>
    <property type="match status" value="1"/>
</dbReference>
<feature type="non-terminal residue" evidence="12">
    <location>
        <position position="237"/>
    </location>
</feature>
<reference evidence="12" key="1">
    <citation type="submission" date="2016-04" db="EMBL/GenBank/DDBJ databases">
        <authorList>
            <person name="Calderon-Fernandez G.M.Sr."/>
        </authorList>
    </citation>
    <scope>NUCLEOTIDE SEQUENCE</scope>
    <source>
        <strain evidence="12">Int1</strain>
        <tissue evidence="12">Integument</tissue>
    </source>
</reference>
<dbReference type="PANTHER" id="PTHR23333:SF4">
    <property type="entry name" value="UBX DOMAIN-CONTAINING PROTEIN 11"/>
    <property type="match status" value="1"/>
</dbReference>
<evidence type="ECO:0000256" key="5">
    <source>
        <dbReference type="ARBA" id="ARBA00059434"/>
    </source>
</evidence>
<comment type="subunit">
    <text evidence="6">Interacts with GNA12, GNA13, RND1, RND2 and RND3.</text>
</comment>
<comment type="function">
    <text evidence="5">May be involved in the reorganization of actin cytoskeleton mediated by RND1, RND2 and RND3. Promotes RHOA activation mediated by GNA12 and GNA13.</text>
</comment>
<evidence type="ECO:0000256" key="7">
    <source>
        <dbReference type="ARBA" id="ARBA00073759"/>
    </source>
</evidence>
<evidence type="ECO:0000256" key="8">
    <source>
        <dbReference type="ARBA" id="ARBA00075811"/>
    </source>
</evidence>
<keyword evidence="3" id="KW-0175">Coiled coil</keyword>
<evidence type="ECO:0000256" key="3">
    <source>
        <dbReference type="ARBA" id="ARBA00023054"/>
    </source>
</evidence>
<dbReference type="Gene3D" id="3.30.420.210">
    <property type="entry name" value="SEP domain"/>
    <property type="match status" value="1"/>
</dbReference>
<dbReference type="GO" id="GO:0005856">
    <property type="term" value="C:cytoskeleton"/>
    <property type="evidence" value="ECO:0007669"/>
    <property type="project" value="UniProtKB-SubCell"/>
</dbReference>
<keyword evidence="4" id="KW-0206">Cytoskeleton</keyword>
<evidence type="ECO:0000256" key="4">
    <source>
        <dbReference type="ARBA" id="ARBA00023212"/>
    </source>
</evidence>
<dbReference type="AlphaFoldDB" id="A0A170XW61"/>
<evidence type="ECO:0000256" key="2">
    <source>
        <dbReference type="ARBA" id="ARBA00022490"/>
    </source>
</evidence>